<organism evidence="2 3">
    <name type="scientific">Streptomyces graminofaciens</name>
    <dbReference type="NCBI Taxonomy" id="68212"/>
    <lineage>
        <taxon>Bacteria</taxon>
        <taxon>Bacillati</taxon>
        <taxon>Actinomycetota</taxon>
        <taxon>Actinomycetes</taxon>
        <taxon>Kitasatosporales</taxon>
        <taxon>Streptomycetaceae</taxon>
        <taxon>Streptomyces</taxon>
    </lineage>
</organism>
<evidence type="ECO:0008006" key="4">
    <source>
        <dbReference type="Google" id="ProtNLM"/>
    </source>
</evidence>
<evidence type="ECO:0000313" key="3">
    <source>
        <dbReference type="Proteomes" id="UP001321542"/>
    </source>
</evidence>
<sequence length="295" mass="31498">MNGKGWGMRGRFVATAVLVAVTAVGCGTGKQDDPVTAGTPPATPYDGPLHLPHKEVDEDGVEAIRTESGAAGKALECAGEIYDGGGGPGGWGENDGGDTPEEGLEAYFDIEVPDVPREGYRVERAEKNRVLFSYDVDGRTKVAVIVAKDRKNSPGWGPETSASCDPAELPASFTDSQWYEIWTDEDGKRVPITKVHTSKGPEHCDWQDAHFLSVGSDADGDGKLYGRDPDGVLPEGMLTAAYDGDARMPEGARDTGYRHEDRSLWLVEDDPSKAYVRTPDGVEAWPAVAEGKGCA</sequence>
<dbReference type="PROSITE" id="PS51257">
    <property type="entry name" value="PROKAR_LIPOPROTEIN"/>
    <property type="match status" value="1"/>
</dbReference>
<protein>
    <recommendedName>
        <fullName evidence="4">Lipoprotein</fullName>
    </recommendedName>
</protein>
<gene>
    <name evidence="2" type="ORF">SGFS_101350</name>
</gene>
<accession>A0ABN5W013</accession>
<evidence type="ECO:0000256" key="1">
    <source>
        <dbReference type="SAM" id="MobiDB-lite"/>
    </source>
</evidence>
<dbReference type="EMBL" id="AP018448">
    <property type="protein sequence ID" value="BBC38841.1"/>
    <property type="molecule type" value="Genomic_DNA"/>
</dbReference>
<feature type="region of interest" description="Disordered" evidence="1">
    <location>
        <begin position="28"/>
        <end position="50"/>
    </location>
</feature>
<dbReference type="Proteomes" id="UP001321542">
    <property type="component" value="Chromosome"/>
</dbReference>
<reference evidence="2 3" key="1">
    <citation type="journal article" date="2010" name="ChemBioChem">
        <title>Cloning and characterization of the biosynthetic gene cluster of 16-membered macrolide antibiotic FD-891: involvement of a dual functional cytochrome P450 monooxygenase catalyzing epoxidation and hydroxylation.</title>
        <authorList>
            <person name="Kudo F."/>
            <person name="Motegi A."/>
            <person name="Mizoue K."/>
            <person name="Eguchi T."/>
        </authorList>
    </citation>
    <scope>NUCLEOTIDE SEQUENCE [LARGE SCALE GENOMIC DNA]</scope>
    <source>
        <strain evidence="2 3">A-8890</strain>
    </source>
</reference>
<keyword evidence="3" id="KW-1185">Reference proteome</keyword>
<name>A0ABN5W013_9ACTN</name>
<proteinExistence type="predicted"/>
<reference evidence="2 3" key="2">
    <citation type="journal article" date="2023" name="ChemBioChem">
        <title>Acyltransferase Domain Exchange between Two Independent Type I Polyketide Synthases in the Same Producer Strain of Macrolide Antibiotics.</title>
        <authorList>
            <person name="Kudo F."/>
            <person name="Kishikawa K."/>
            <person name="Tsuboi K."/>
            <person name="Kido T."/>
            <person name="Usui T."/>
            <person name="Hashimoto J."/>
            <person name="Shin-Ya K."/>
            <person name="Miyanaga A."/>
            <person name="Eguchi T."/>
        </authorList>
    </citation>
    <scope>NUCLEOTIDE SEQUENCE [LARGE SCALE GENOMIC DNA]</scope>
    <source>
        <strain evidence="2 3">A-8890</strain>
    </source>
</reference>
<evidence type="ECO:0000313" key="2">
    <source>
        <dbReference type="EMBL" id="BBC38841.1"/>
    </source>
</evidence>